<evidence type="ECO:0000256" key="1">
    <source>
        <dbReference type="PIRSR" id="PIRSR605502-1"/>
    </source>
</evidence>
<comment type="cofactor">
    <cofactor evidence="1">
        <name>Mg(2+)</name>
        <dbReference type="ChEBI" id="CHEBI:18420"/>
    </cofactor>
    <text evidence="1">Binds 2 magnesium ions per subunit.</text>
</comment>
<dbReference type="InterPro" id="IPR050792">
    <property type="entry name" value="ADP-ribosylglycohydrolase"/>
</dbReference>
<reference evidence="2 3" key="1">
    <citation type="journal article" date="2012" name="Environ. Microbiol.">
        <title>The genome sequence of Desulfatibacillum alkenivorans AK-01: a blueprint for anaerobic alkane oxidation.</title>
        <authorList>
            <person name="Callaghan A.V."/>
            <person name="Morris B.E."/>
            <person name="Pereira I.A."/>
            <person name="McInerney M.J."/>
            <person name="Austin R.N."/>
            <person name="Groves J.T."/>
            <person name="Kukor J.J."/>
            <person name="Suflita J.M."/>
            <person name="Young L.Y."/>
            <person name="Zylstra G.J."/>
            <person name="Wawrik B."/>
        </authorList>
    </citation>
    <scope>NUCLEOTIDE SEQUENCE [LARGE SCALE GENOMIC DNA]</scope>
    <source>
        <strain evidence="2 3">AK-01</strain>
    </source>
</reference>
<feature type="binding site" evidence="1">
    <location>
        <position position="208"/>
    </location>
    <ligand>
        <name>Mg(2+)</name>
        <dbReference type="ChEBI" id="CHEBI:18420"/>
        <label>1</label>
    </ligand>
</feature>
<organism evidence="2 3">
    <name type="scientific">Desulfatibacillum aliphaticivorans</name>
    <dbReference type="NCBI Taxonomy" id="218208"/>
    <lineage>
        <taxon>Bacteria</taxon>
        <taxon>Pseudomonadati</taxon>
        <taxon>Thermodesulfobacteriota</taxon>
        <taxon>Desulfobacteria</taxon>
        <taxon>Desulfobacterales</taxon>
        <taxon>Desulfatibacillaceae</taxon>
        <taxon>Desulfatibacillum</taxon>
    </lineage>
</organism>
<dbReference type="Proteomes" id="UP000000739">
    <property type="component" value="Chromosome"/>
</dbReference>
<evidence type="ECO:0000313" key="3">
    <source>
        <dbReference type="Proteomes" id="UP000000739"/>
    </source>
</evidence>
<name>B8F8Z1_DESAL</name>
<dbReference type="RefSeq" id="WP_012609463.1">
    <property type="nucleotide sequence ID" value="NC_011768.1"/>
</dbReference>
<dbReference type="AlphaFoldDB" id="B8F8Z1"/>
<feature type="binding site" evidence="1">
    <location>
        <position position="210"/>
    </location>
    <ligand>
        <name>Mg(2+)</name>
        <dbReference type="ChEBI" id="CHEBI:18420"/>
        <label>1</label>
    </ligand>
</feature>
<dbReference type="PANTHER" id="PTHR16222:SF12">
    <property type="entry name" value="ADP-RIBOSYLGLYCOHYDROLASE-RELATED"/>
    <property type="match status" value="1"/>
</dbReference>
<dbReference type="Pfam" id="PF03747">
    <property type="entry name" value="ADP_ribosyl_GH"/>
    <property type="match status" value="1"/>
</dbReference>
<feature type="binding site" evidence="1">
    <location>
        <position position="34"/>
    </location>
    <ligand>
        <name>Mg(2+)</name>
        <dbReference type="ChEBI" id="CHEBI:18420"/>
        <label>1</label>
    </ligand>
</feature>
<evidence type="ECO:0000313" key="2">
    <source>
        <dbReference type="EMBL" id="ACL02023.1"/>
    </source>
</evidence>
<feature type="binding site" evidence="1">
    <location>
        <position position="35"/>
    </location>
    <ligand>
        <name>Mg(2+)</name>
        <dbReference type="ChEBI" id="CHEBI:18420"/>
        <label>1</label>
    </ligand>
</feature>
<gene>
    <name evidence="2" type="ordered locus">Dalk_0314</name>
</gene>
<proteinExistence type="predicted"/>
<feature type="binding site" evidence="1">
    <location>
        <position position="36"/>
    </location>
    <ligand>
        <name>Mg(2+)</name>
        <dbReference type="ChEBI" id="CHEBI:18420"/>
        <label>1</label>
    </ligand>
</feature>
<dbReference type="GO" id="GO:0046872">
    <property type="term" value="F:metal ion binding"/>
    <property type="evidence" value="ECO:0007669"/>
    <property type="project" value="UniProtKB-KW"/>
</dbReference>
<keyword evidence="1" id="KW-0460">Magnesium</keyword>
<dbReference type="Gene3D" id="1.10.4080.10">
    <property type="entry name" value="ADP-ribosylation/Crystallin J1"/>
    <property type="match status" value="1"/>
</dbReference>
<dbReference type="PANTHER" id="PTHR16222">
    <property type="entry name" value="ADP-RIBOSYLGLYCOHYDROLASE"/>
    <property type="match status" value="1"/>
</dbReference>
<sequence length="257" mass="28123">MIGAIAGDVIGSMYEAVNNKSLFFPLFSPYSRFTDDTVLTVAIAQAILKERPYLDCIREFGRKYPNAGFGGHFYDWLFAANPLPYNSWGNGSAMRVSPVGFAFDDMDKVLEEAKKSAEVSHNHPEGIKGAQAVACAIFLARKGAGKEVIRGEIAARFGYNMDRTVDEIRPHYAFDVSCQGSVPEAIIAFLDSENFEDAIRQAISLGGDSDTIGCMAGAVAQAYYKGVPEEIAGEVRSRLPEEFLNIIDEFNKVYGLS</sequence>
<dbReference type="SUPFAM" id="SSF101478">
    <property type="entry name" value="ADP-ribosylglycohydrolase"/>
    <property type="match status" value="1"/>
</dbReference>
<dbReference type="KEGG" id="dal:Dalk_0314"/>
<dbReference type="eggNOG" id="COG1397">
    <property type="taxonomic scope" value="Bacteria"/>
</dbReference>
<keyword evidence="1" id="KW-0479">Metal-binding</keyword>
<accession>B8F8Z1</accession>
<feature type="binding site" evidence="1">
    <location>
        <position position="211"/>
    </location>
    <ligand>
        <name>Mg(2+)</name>
        <dbReference type="ChEBI" id="CHEBI:18420"/>
        <label>1</label>
    </ligand>
</feature>
<protein>
    <submittedName>
        <fullName evidence="2">ADP-ribosylation/Crystallin J1</fullName>
    </submittedName>
</protein>
<dbReference type="EMBL" id="CP001322">
    <property type="protein sequence ID" value="ACL02023.1"/>
    <property type="molecule type" value="Genomic_DNA"/>
</dbReference>
<dbReference type="InterPro" id="IPR005502">
    <property type="entry name" value="Ribosyl_crysJ1"/>
</dbReference>
<dbReference type="InterPro" id="IPR036705">
    <property type="entry name" value="Ribosyl_crysJ1_sf"/>
</dbReference>
<keyword evidence="3" id="KW-1185">Reference proteome</keyword>
<dbReference type="HOGENOM" id="CLU_024566_1_0_7"/>